<accession>A0ABT4BB00</accession>
<evidence type="ECO:0000256" key="4">
    <source>
        <dbReference type="ARBA" id="ARBA00022822"/>
    </source>
</evidence>
<comment type="caution">
    <text evidence="10">The sequence shown here is derived from an EMBL/GenBank/DDBJ whole genome shotgun (WGS) entry which is preliminary data.</text>
</comment>
<dbReference type="SUPFAM" id="SSF51366">
    <property type="entry name" value="Ribulose-phoshate binding barrel"/>
    <property type="match status" value="1"/>
</dbReference>
<evidence type="ECO:0000313" key="11">
    <source>
        <dbReference type="Proteomes" id="UP001151002"/>
    </source>
</evidence>
<dbReference type="PROSITE" id="PS00167">
    <property type="entry name" value="TRP_SYNTHASE_ALPHA"/>
    <property type="match status" value="1"/>
</dbReference>
<comment type="similarity">
    <text evidence="8 9">Belongs to the TrpA family.</text>
</comment>
<dbReference type="GO" id="GO:0004834">
    <property type="term" value="F:tryptophan synthase activity"/>
    <property type="evidence" value="ECO:0007669"/>
    <property type="project" value="UniProtKB-EC"/>
</dbReference>
<evidence type="ECO:0000256" key="1">
    <source>
        <dbReference type="ARBA" id="ARBA00004733"/>
    </source>
</evidence>
<keyword evidence="4 8" id="KW-0822">Tryptophan biosynthesis</keyword>
<dbReference type="Pfam" id="PF00290">
    <property type="entry name" value="Trp_syntA"/>
    <property type="match status" value="1"/>
</dbReference>
<evidence type="ECO:0000256" key="6">
    <source>
        <dbReference type="ARBA" id="ARBA00023239"/>
    </source>
</evidence>
<dbReference type="EMBL" id="JAPNTZ010000016">
    <property type="protein sequence ID" value="MCY1143641.1"/>
    <property type="molecule type" value="Genomic_DNA"/>
</dbReference>
<evidence type="ECO:0000256" key="3">
    <source>
        <dbReference type="ARBA" id="ARBA00022605"/>
    </source>
</evidence>
<protein>
    <recommendedName>
        <fullName evidence="8">Tryptophan synthase alpha chain</fullName>
        <ecNumber evidence="8">4.2.1.20</ecNumber>
    </recommendedName>
</protein>
<evidence type="ECO:0000256" key="5">
    <source>
        <dbReference type="ARBA" id="ARBA00023141"/>
    </source>
</evidence>
<reference evidence="10" key="1">
    <citation type="submission" date="2022-11" db="EMBL/GenBank/DDBJ databases">
        <authorList>
            <person name="Somphong A."/>
            <person name="Phongsopitanun W."/>
        </authorList>
    </citation>
    <scope>NUCLEOTIDE SEQUENCE</scope>
    <source>
        <strain evidence="10">Pm04-4</strain>
    </source>
</reference>
<sequence>MTVVATGVDRLEAHLRGRRDAGRALLVPYVTAGISADWTRYVEACAEAGADAVEIGLPFSDPMLDGPTIQEASHRALERGVTPQSLLAELAGLAVQVPLVVMTYANIVLRDGAPAFAERLSAAGVSGLIVPDLPLDELDDVAAPFEAAGVAMILLAAPATRPDRLRRIAERSRGFIYGVTVMGTTGERDSLAASAAGVAERVRAATDRPVLLGFGISRPDHAVQAAAHADGVVVASALMRRVLDGAAPAEVGADVAALRDALDRR</sequence>
<comment type="function">
    <text evidence="8">The alpha subunit is responsible for the aldol cleavage of indoleglycerol phosphate to indole and glyceraldehyde 3-phosphate.</text>
</comment>
<evidence type="ECO:0000256" key="7">
    <source>
        <dbReference type="ARBA" id="ARBA00049047"/>
    </source>
</evidence>
<feature type="active site" description="Proton acceptor" evidence="8">
    <location>
        <position position="65"/>
    </location>
</feature>
<evidence type="ECO:0000256" key="2">
    <source>
        <dbReference type="ARBA" id="ARBA00011270"/>
    </source>
</evidence>
<comment type="catalytic activity">
    <reaction evidence="7 8">
        <text>(1S,2R)-1-C-(indol-3-yl)glycerol 3-phosphate + L-serine = D-glyceraldehyde 3-phosphate + L-tryptophan + H2O</text>
        <dbReference type="Rhea" id="RHEA:10532"/>
        <dbReference type="ChEBI" id="CHEBI:15377"/>
        <dbReference type="ChEBI" id="CHEBI:33384"/>
        <dbReference type="ChEBI" id="CHEBI:57912"/>
        <dbReference type="ChEBI" id="CHEBI:58866"/>
        <dbReference type="ChEBI" id="CHEBI:59776"/>
        <dbReference type="EC" id="4.2.1.20"/>
    </reaction>
</comment>
<evidence type="ECO:0000256" key="8">
    <source>
        <dbReference type="HAMAP-Rule" id="MF_00131"/>
    </source>
</evidence>
<proteinExistence type="inferred from homology"/>
<gene>
    <name evidence="8 10" type="primary">trpA</name>
    <name evidence="10" type="ORF">OWR29_37045</name>
</gene>
<dbReference type="InterPro" id="IPR013785">
    <property type="entry name" value="Aldolase_TIM"/>
</dbReference>
<dbReference type="NCBIfam" id="TIGR00262">
    <property type="entry name" value="trpA"/>
    <property type="match status" value="1"/>
</dbReference>
<dbReference type="HAMAP" id="MF_00131">
    <property type="entry name" value="Trp_synth_alpha"/>
    <property type="match status" value="1"/>
</dbReference>
<dbReference type="CDD" id="cd04724">
    <property type="entry name" value="Tryptophan_synthase_alpha"/>
    <property type="match status" value="1"/>
</dbReference>
<keyword evidence="3 8" id="KW-0028">Amino-acid biosynthesis</keyword>
<comment type="subunit">
    <text evidence="2 8">Tetramer of two alpha and two beta chains.</text>
</comment>
<dbReference type="PANTHER" id="PTHR43406">
    <property type="entry name" value="TRYPTOPHAN SYNTHASE, ALPHA CHAIN"/>
    <property type="match status" value="1"/>
</dbReference>
<feature type="active site" description="Proton acceptor" evidence="8">
    <location>
        <position position="54"/>
    </location>
</feature>
<dbReference type="PANTHER" id="PTHR43406:SF1">
    <property type="entry name" value="TRYPTOPHAN SYNTHASE ALPHA CHAIN, CHLOROPLASTIC"/>
    <property type="match status" value="1"/>
</dbReference>
<comment type="pathway">
    <text evidence="1 8">Amino-acid biosynthesis; L-tryptophan biosynthesis; L-tryptophan from chorismate: step 5/5.</text>
</comment>
<keyword evidence="11" id="KW-1185">Reference proteome</keyword>
<keyword evidence="6 8" id="KW-0456">Lyase</keyword>
<evidence type="ECO:0000313" key="10">
    <source>
        <dbReference type="EMBL" id="MCY1143641.1"/>
    </source>
</evidence>
<dbReference type="InterPro" id="IPR002028">
    <property type="entry name" value="Trp_synthase_suA"/>
</dbReference>
<dbReference type="InterPro" id="IPR011060">
    <property type="entry name" value="RibuloseP-bd_barrel"/>
</dbReference>
<keyword evidence="5 8" id="KW-0057">Aromatic amino acid biosynthesis</keyword>
<organism evidence="10 11">
    <name type="scientific">Paractinoplanes pyxinae</name>
    <dbReference type="NCBI Taxonomy" id="2997416"/>
    <lineage>
        <taxon>Bacteria</taxon>
        <taxon>Bacillati</taxon>
        <taxon>Actinomycetota</taxon>
        <taxon>Actinomycetes</taxon>
        <taxon>Micromonosporales</taxon>
        <taxon>Micromonosporaceae</taxon>
        <taxon>Paractinoplanes</taxon>
    </lineage>
</organism>
<name>A0ABT4BB00_9ACTN</name>
<dbReference type="RefSeq" id="WP_267568173.1">
    <property type="nucleotide sequence ID" value="NZ_JAPNTZ010000016.1"/>
</dbReference>
<dbReference type="Gene3D" id="3.20.20.70">
    <property type="entry name" value="Aldolase class I"/>
    <property type="match status" value="1"/>
</dbReference>
<dbReference type="Proteomes" id="UP001151002">
    <property type="component" value="Unassembled WGS sequence"/>
</dbReference>
<evidence type="ECO:0000256" key="9">
    <source>
        <dbReference type="RuleBase" id="RU003662"/>
    </source>
</evidence>
<dbReference type="EC" id="4.2.1.20" evidence="8"/>
<dbReference type="InterPro" id="IPR018204">
    <property type="entry name" value="Trp_synthase_alpha_AS"/>
</dbReference>